<dbReference type="InterPro" id="IPR013087">
    <property type="entry name" value="Znf_C2H2_type"/>
</dbReference>
<evidence type="ECO:0000313" key="3">
    <source>
        <dbReference type="EMBL" id="OAX35705.1"/>
    </source>
</evidence>
<feature type="compositionally biased region" description="Polar residues" evidence="1">
    <location>
        <begin position="1"/>
        <end position="15"/>
    </location>
</feature>
<organism evidence="3 4">
    <name type="scientific">Rhizopogon vinicolor AM-OR11-026</name>
    <dbReference type="NCBI Taxonomy" id="1314800"/>
    <lineage>
        <taxon>Eukaryota</taxon>
        <taxon>Fungi</taxon>
        <taxon>Dikarya</taxon>
        <taxon>Basidiomycota</taxon>
        <taxon>Agaricomycotina</taxon>
        <taxon>Agaricomycetes</taxon>
        <taxon>Agaricomycetidae</taxon>
        <taxon>Boletales</taxon>
        <taxon>Suillineae</taxon>
        <taxon>Rhizopogonaceae</taxon>
        <taxon>Rhizopogon</taxon>
    </lineage>
</organism>
<evidence type="ECO:0000313" key="4">
    <source>
        <dbReference type="Proteomes" id="UP000092154"/>
    </source>
</evidence>
<sequence>MSSSQLHFFEQCTSPDNDEHPLPHRCTLGTRPSDQGSRSILQSFQSEVASLDEGAWNSSTNLETIFGDEVQTTTPAKRQVSDQEYAPHSQEFVSTHMARLELLFSHTPVSAGYELGTQQFQFTPEYSTSEGQTFSHSSASRHQELRVPVVQGGQEKVRCTWPGCLRIVNEDNHARHVDETHLGKVRDVCTSCGRVFPRMYTKRNHICHGPHSKRRRS</sequence>
<dbReference type="Proteomes" id="UP000092154">
    <property type="component" value="Unassembled WGS sequence"/>
</dbReference>
<protein>
    <recommendedName>
        <fullName evidence="2">C2H2-type domain-containing protein</fullName>
    </recommendedName>
</protein>
<dbReference type="OrthoDB" id="2682285at2759"/>
<evidence type="ECO:0000259" key="2">
    <source>
        <dbReference type="PROSITE" id="PS00028"/>
    </source>
</evidence>
<gene>
    <name evidence="3" type="ORF">K503DRAFT_773192</name>
</gene>
<dbReference type="AlphaFoldDB" id="A0A1B7MSY0"/>
<reference evidence="3 4" key="1">
    <citation type="submission" date="2016-06" db="EMBL/GenBank/DDBJ databases">
        <title>Comparative genomics of the ectomycorrhizal sister species Rhizopogon vinicolor and Rhizopogon vesiculosus (Basidiomycota: Boletales) reveals a divergence of the mating type B locus.</title>
        <authorList>
            <consortium name="DOE Joint Genome Institute"/>
            <person name="Mujic A.B."/>
            <person name="Kuo A."/>
            <person name="Tritt A."/>
            <person name="Lipzen A."/>
            <person name="Chen C."/>
            <person name="Johnson J."/>
            <person name="Sharma A."/>
            <person name="Barry K."/>
            <person name="Grigoriev I.V."/>
            <person name="Spatafora J.W."/>
        </authorList>
    </citation>
    <scope>NUCLEOTIDE SEQUENCE [LARGE SCALE GENOMIC DNA]</scope>
    <source>
        <strain evidence="3 4">AM-OR11-026</strain>
    </source>
</reference>
<feature type="domain" description="C2H2-type" evidence="2">
    <location>
        <begin position="189"/>
        <end position="211"/>
    </location>
</feature>
<name>A0A1B7MSY0_9AGAM</name>
<evidence type="ECO:0000256" key="1">
    <source>
        <dbReference type="SAM" id="MobiDB-lite"/>
    </source>
</evidence>
<keyword evidence="4" id="KW-1185">Reference proteome</keyword>
<feature type="region of interest" description="Disordered" evidence="1">
    <location>
        <begin position="1"/>
        <end position="23"/>
    </location>
</feature>
<dbReference type="InParanoid" id="A0A1B7MSY0"/>
<proteinExistence type="predicted"/>
<accession>A0A1B7MSY0</accession>
<dbReference type="PROSITE" id="PS00028">
    <property type="entry name" value="ZINC_FINGER_C2H2_1"/>
    <property type="match status" value="1"/>
</dbReference>
<dbReference type="EMBL" id="KV448475">
    <property type="protein sequence ID" value="OAX35705.1"/>
    <property type="molecule type" value="Genomic_DNA"/>
</dbReference>